<dbReference type="InterPro" id="IPR045584">
    <property type="entry name" value="Pilin-like"/>
</dbReference>
<dbReference type="Pfam" id="PF07963">
    <property type="entry name" value="N_methyl"/>
    <property type="match status" value="1"/>
</dbReference>
<organism evidence="2 3">
    <name type="scientific">Ectothiorhodospira mobilis</name>
    <dbReference type="NCBI Taxonomy" id="195064"/>
    <lineage>
        <taxon>Bacteria</taxon>
        <taxon>Pseudomonadati</taxon>
        <taxon>Pseudomonadota</taxon>
        <taxon>Gammaproteobacteria</taxon>
        <taxon>Chromatiales</taxon>
        <taxon>Ectothiorhodospiraceae</taxon>
        <taxon>Ectothiorhodospira</taxon>
    </lineage>
</organism>
<protein>
    <submittedName>
        <fullName evidence="2">Type IV pilus assembly protein PilW</fullName>
    </submittedName>
</protein>
<feature type="transmembrane region" description="Helical" evidence="1">
    <location>
        <begin position="12"/>
        <end position="37"/>
    </location>
</feature>
<dbReference type="EMBL" id="FOUO01000017">
    <property type="protein sequence ID" value="SFM64028.1"/>
    <property type="molecule type" value="Genomic_DNA"/>
</dbReference>
<evidence type="ECO:0000256" key="1">
    <source>
        <dbReference type="SAM" id="Phobius"/>
    </source>
</evidence>
<keyword evidence="1" id="KW-0472">Membrane</keyword>
<sequence length="184" mass="20973">MNAIPRHHRSRGFSLVEWMVALVIGLILLAGALQVFLAHQTTYRETQRWARLQETLAFVTEYLTRDLRGAEGVHWSDGELRVTRDRRIDWCGADPGVHTVRYWIEDDALRCRSSTMHNHELIRGFRPGSRLEAALLPDAADPTGVRIDLVFQSHAGEGANPRTHRLSFHVALRNRVLARIQSPP</sequence>
<proteinExistence type="predicted"/>
<dbReference type="NCBIfam" id="TIGR02532">
    <property type="entry name" value="IV_pilin_GFxxxE"/>
    <property type="match status" value="1"/>
</dbReference>
<dbReference type="SUPFAM" id="SSF54523">
    <property type="entry name" value="Pili subunits"/>
    <property type="match status" value="1"/>
</dbReference>
<keyword evidence="3" id="KW-1185">Reference proteome</keyword>
<dbReference type="STRING" id="195064.SAMN05421721_11711"/>
<dbReference type="InterPro" id="IPR012902">
    <property type="entry name" value="N_methyl_site"/>
</dbReference>
<dbReference type="PROSITE" id="PS00409">
    <property type="entry name" value="PROKAR_NTER_METHYL"/>
    <property type="match status" value="1"/>
</dbReference>
<dbReference type="RefSeq" id="WP_177217656.1">
    <property type="nucleotide sequence ID" value="NZ_FOUO01000017.1"/>
</dbReference>
<accession>A0A1I4SHQ5</accession>
<evidence type="ECO:0000313" key="3">
    <source>
        <dbReference type="Proteomes" id="UP000199556"/>
    </source>
</evidence>
<gene>
    <name evidence="2" type="ORF">SAMN05421721_11711</name>
</gene>
<evidence type="ECO:0000313" key="2">
    <source>
        <dbReference type="EMBL" id="SFM64028.1"/>
    </source>
</evidence>
<keyword evidence="1" id="KW-0812">Transmembrane</keyword>
<name>A0A1I4SHQ5_ECTMO</name>
<reference evidence="2 3" key="1">
    <citation type="submission" date="2016-10" db="EMBL/GenBank/DDBJ databases">
        <authorList>
            <person name="de Groot N.N."/>
        </authorList>
    </citation>
    <scope>NUCLEOTIDE SEQUENCE [LARGE SCALE GENOMIC DNA]</scope>
    <source>
        <strain evidence="2 3">DSM 4180</strain>
    </source>
</reference>
<keyword evidence="1" id="KW-1133">Transmembrane helix</keyword>
<dbReference type="AlphaFoldDB" id="A0A1I4SHQ5"/>
<dbReference type="Proteomes" id="UP000199556">
    <property type="component" value="Unassembled WGS sequence"/>
</dbReference>